<name>A0A081PE36_9SPHI</name>
<dbReference type="PROSITE" id="PS51257">
    <property type="entry name" value="PROKAR_LIPOPROTEIN"/>
    <property type="match status" value="1"/>
</dbReference>
<dbReference type="OrthoDB" id="1466062at2"/>
<dbReference type="AlphaFoldDB" id="A0A081PE36"/>
<organism evidence="1 2">
    <name type="scientific">Pedobacter antarcticus 4BY</name>
    <dbReference type="NCBI Taxonomy" id="1358423"/>
    <lineage>
        <taxon>Bacteria</taxon>
        <taxon>Pseudomonadati</taxon>
        <taxon>Bacteroidota</taxon>
        <taxon>Sphingobacteriia</taxon>
        <taxon>Sphingobacteriales</taxon>
        <taxon>Sphingobacteriaceae</taxon>
        <taxon>Pedobacter</taxon>
    </lineage>
</organism>
<keyword evidence="2" id="KW-1185">Reference proteome</keyword>
<reference evidence="1 2" key="1">
    <citation type="journal article" date="1992" name="Int. J. Syst. Bacteriol.">
        <title>Sphingobacterium antarcticus sp. nov. a Psychrotrophic Bacterium from the Soils of Schirmacher Oasis, Antarctica.</title>
        <authorList>
            <person name="Shivaji S."/>
            <person name="Ray M.K."/>
            <person name="Rao N.S."/>
            <person name="Saiserr L."/>
            <person name="Jagannadham M.V."/>
            <person name="Kumar G.S."/>
            <person name="Reddy G."/>
            <person name="Bhargava P.M."/>
        </authorList>
    </citation>
    <scope>NUCLEOTIDE SEQUENCE [LARGE SCALE GENOMIC DNA]</scope>
    <source>
        <strain evidence="1 2">4BY</strain>
    </source>
</reference>
<dbReference type="EMBL" id="JNFF01000090">
    <property type="protein sequence ID" value="KEQ28959.1"/>
    <property type="molecule type" value="Genomic_DNA"/>
</dbReference>
<dbReference type="RefSeq" id="WP_037443062.1">
    <property type="nucleotide sequence ID" value="NZ_JNFF01000090.1"/>
</dbReference>
<proteinExistence type="predicted"/>
<evidence type="ECO:0008006" key="3">
    <source>
        <dbReference type="Google" id="ProtNLM"/>
    </source>
</evidence>
<sequence>MKFQKLDLLTLLISLFLLSSCKNSSDIGLELGSTESIRGELLDTATILSATQLDDPASTYNMARYPLGELKDEIVGSTNAEVAMSVTAPGSGFTFGKNTQIDSAVLVLPYSSGANVERYYGDTTSVLNITVKQLNSDLTEQKTFLSNATYPASDVLANVNKAIKPNTRVKITNIVAGGPDTTFSANPQLRIKLSTAMIQDKILKLDSATLANDKRFKAAFKGLKVEATTTNAKGAVVFLDMATADGASMEIYFKKQNASTTTAIDTVVSKFPVTSSNSNYVLASIKHNYTDAVKENIASKTQTQTTYLQAGGLRTKISFPHLNQLKEKIGGALIVSKAQLVIELSNTTDTIPFKAPLRLALYRYDLASQRQLLPDGNPGSSTNPTGDPRAITGTFGGFYDKAKNTYTFEVTNYIQDLIDGKTVDYGTFLAATPFTEFNLFPYPTSVSRARLGSFHNTDNKRIRLNIYYIKSNP</sequence>
<protein>
    <recommendedName>
        <fullName evidence="3">DUF4270 domain-containing protein</fullName>
    </recommendedName>
</protein>
<dbReference type="eggNOG" id="ENOG5030W5Z">
    <property type="taxonomic scope" value="Bacteria"/>
</dbReference>
<evidence type="ECO:0000313" key="2">
    <source>
        <dbReference type="Proteomes" id="UP000028007"/>
    </source>
</evidence>
<evidence type="ECO:0000313" key="1">
    <source>
        <dbReference type="EMBL" id="KEQ28959.1"/>
    </source>
</evidence>
<dbReference type="Pfam" id="PF14092">
    <property type="entry name" value="DUF4270"/>
    <property type="match status" value="1"/>
</dbReference>
<comment type="caution">
    <text evidence="1">The sequence shown here is derived from an EMBL/GenBank/DDBJ whole genome shotgun (WGS) entry which is preliminary data.</text>
</comment>
<dbReference type="Proteomes" id="UP000028007">
    <property type="component" value="Unassembled WGS sequence"/>
</dbReference>
<gene>
    <name evidence="1" type="ORF">N180_20910</name>
</gene>
<accession>A0A081PE36</accession>
<dbReference type="InterPro" id="IPR025366">
    <property type="entry name" value="DUF4270"/>
</dbReference>